<feature type="region of interest" description="Disordered" evidence="1">
    <location>
        <begin position="1003"/>
        <end position="1029"/>
    </location>
</feature>
<sequence length="1070" mass="118905">MATFGRISNSLVSSINENTLALASLNFDFSLIKVEAPVEFFGVGNALAKFRRDDAEFGATHRTARKLGALFESIVPEVPNVIAAYGKRSTEIMETPGLNPVGSTEKHGAFAQFVGADATSIWAAATSGGISIAIHLLACLLARAFKDPAQSTSVWAELVLERQRELVKTAQGSMQGFAQIAASNAASQPIPREELRQWDSYVRAWLQTADRAMLRNYTQLKLILKNIRLPIGTGANLYADVMRSWTRAMLGLERLMNSEPQSITDGAILLAISAWHLYPNLLVLGNQTTNVTFSDPLIPSGAILTVGITQAPEVAANRDGVYWSVALSHYRYYGKPAKAVGEIDDRLTIDELHLVALGSLLGAWRSPRSETDISLQWFVSLNNCVNRVKTSLRGLKWLDNIARAARRYLETTECEKREQLALIDFGRRRGRSFLSRPRSHDTCLPWFGLRSRYILKVLVEESPHDCGVEFLRQIAGAAGLSYDEALITVVSNDAYNGTKRQTHKYSTAVPRPRADMSDEELSEEDLDEEGYVDPKAKATKRSKAARHAPMKLPTRKFHQTWTGSFILTSHGELKATYHDPELTELNLKRSMRSMEYGSLPKALQVNHVSGKIKSSSFSDCVAYMSQSLDWFPKSPVDFTKVLGDSSGAFRLWVTGDGAKRIAGLDQSLQQLREEQITELIPLHEVIETFDADDVDGLLLWQYFEGPEPYEPHSLIKPLLELLHFERQQLEVIINSLRTLALANEIYGQLDGATISSSIVEKGIHSVKWGAIGRQTMLNKSMVFSCIAMLETGNVSLPAEKLDHVMALSSGSSLFVLTRLLADPNTELPDCAVTRIVGNIGRPGISLLIPPAVDPLSRPLSNSYRAVRYETFDGNREDNFTGTSLHLSFTSHELPLDYGAAGIIDHQVFLVESVVSVYNAGQWVADLNPLKLFEVSSLQRLRIPRRRSDGLCKHPEDTYKTILERFTTIDTWEEVLDTPPSPTIGLIRAHKNWPARLATSLLLPRPRRNEDTDDSDAEAGAATDTEIQRPGQEKPRLLVLDNGDDICWVCVYRVFCKQVLQTSSGVRYLVI</sequence>
<dbReference type="InParanoid" id="A0A084QEM5"/>
<dbReference type="OMA" id="QWMVRLA"/>
<evidence type="ECO:0000313" key="2">
    <source>
        <dbReference type="EMBL" id="KFA62410.1"/>
    </source>
</evidence>
<keyword evidence="3" id="KW-1185">Reference proteome</keyword>
<dbReference type="HOGENOM" id="CLU_009290_0_0_1"/>
<feature type="compositionally biased region" description="Acidic residues" evidence="1">
    <location>
        <begin position="517"/>
        <end position="528"/>
    </location>
</feature>
<proteinExistence type="predicted"/>
<protein>
    <submittedName>
        <fullName evidence="2">Uncharacterized protein</fullName>
    </submittedName>
</protein>
<dbReference type="OrthoDB" id="5354164at2759"/>
<evidence type="ECO:0000256" key="1">
    <source>
        <dbReference type="SAM" id="MobiDB-lite"/>
    </source>
</evidence>
<dbReference type="EMBL" id="KL660797">
    <property type="protein sequence ID" value="KFA62410.1"/>
    <property type="molecule type" value="Genomic_DNA"/>
</dbReference>
<name>A0A084QEM5_STAC4</name>
<feature type="region of interest" description="Disordered" evidence="1">
    <location>
        <begin position="503"/>
        <end position="528"/>
    </location>
</feature>
<accession>A0A084QEM5</accession>
<gene>
    <name evidence="2" type="ORF">S40285_06408</name>
</gene>
<organism evidence="2 3">
    <name type="scientific">Stachybotrys chlorohalonatus (strain IBT 40285)</name>
    <dbReference type="NCBI Taxonomy" id="1283841"/>
    <lineage>
        <taxon>Eukaryota</taxon>
        <taxon>Fungi</taxon>
        <taxon>Dikarya</taxon>
        <taxon>Ascomycota</taxon>
        <taxon>Pezizomycotina</taxon>
        <taxon>Sordariomycetes</taxon>
        <taxon>Hypocreomycetidae</taxon>
        <taxon>Hypocreales</taxon>
        <taxon>Stachybotryaceae</taxon>
        <taxon>Stachybotrys</taxon>
    </lineage>
</organism>
<dbReference type="Proteomes" id="UP000028524">
    <property type="component" value="Unassembled WGS sequence"/>
</dbReference>
<dbReference type="AlphaFoldDB" id="A0A084QEM5"/>
<evidence type="ECO:0000313" key="3">
    <source>
        <dbReference type="Proteomes" id="UP000028524"/>
    </source>
</evidence>
<reference evidence="2 3" key="1">
    <citation type="journal article" date="2014" name="BMC Genomics">
        <title>Comparative genome sequencing reveals chemotype-specific gene clusters in the toxigenic black mold Stachybotrys.</title>
        <authorList>
            <person name="Semeiks J."/>
            <person name="Borek D."/>
            <person name="Otwinowski Z."/>
            <person name="Grishin N.V."/>
        </authorList>
    </citation>
    <scope>NUCLEOTIDE SEQUENCE [LARGE SCALE GENOMIC DNA]</scope>
    <source>
        <strain evidence="2 3">IBT 40285</strain>
    </source>
</reference>